<evidence type="ECO:0000313" key="10">
    <source>
        <dbReference type="EMBL" id="PKA64843.1"/>
    </source>
</evidence>
<dbReference type="Pfam" id="PF26138">
    <property type="entry name" value="DUF8040"/>
    <property type="match status" value="1"/>
</dbReference>
<evidence type="ECO:0000256" key="7">
    <source>
        <dbReference type="ARBA" id="ARBA00023242"/>
    </source>
</evidence>
<dbReference type="InterPro" id="IPR058353">
    <property type="entry name" value="DUF8040"/>
</dbReference>
<organism evidence="10 11">
    <name type="scientific">Apostasia shenzhenica</name>
    <dbReference type="NCBI Taxonomy" id="1088818"/>
    <lineage>
        <taxon>Eukaryota</taxon>
        <taxon>Viridiplantae</taxon>
        <taxon>Streptophyta</taxon>
        <taxon>Embryophyta</taxon>
        <taxon>Tracheophyta</taxon>
        <taxon>Spermatophyta</taxon>
        <taxon>Magnoliopsida</taxon>
        <taxon>Liliopsida</taxon>
        <taxon>Asparagales</taxon>
        <taxon>Orchidaceae</taxon>
        <taxon>Apostasioideae</taxon>
        <taxon>Apostasia</taxon>
    </lineage>
</organism>
<dbReference type="GO" id="GO:0046872">
    <property type="term" value="F:metal ion binding"/>
    <property type="evidence" value="ECO:0007669"/>
    <property type="project" value="UniProtKB-KW"/>
</dbReference>
<sequence length="259" mass="29266">MYNRSYSGHQYIHDLLEGHPDRAADNLRMSAPTFLRLRDLLISRGVIENSHNITAAEQLAIFLRVITHSCSMRSITEFFQHSLETTSRYFNLILDGLFGLEREYLNLPNVEYTGESSSNVVTASNIFKDAIGAIDGTHIPAIIPSTMHERFINRKGSMSQNVMMAVGFDSMIHFVVAGWGGSAADSTVLRWALENTDFFVPNGNAYMEQDDERIQSGRLTSTVSNTTIGDSVRGEMIRGRLADILWQQWNRNNPEQRMK</sequence>
<dbReference type="Pfam" id="PF13359">
    <property type="entry name" value="DDE_Tnp_4"/>
    <property type="match status" value="1"/>
</dbReference>
<comment type="similarity">
    <text evidence="3">Belongs to the HARBI1 family.</text>
</comment>
<evidence type="ECO:0000256" key="2">
    <source>
        <dbReference type="ARBA" id="ARBA00004123"/>
    </source>
</evidence>
<dbReference type="PANTHER" id="PTHR22930:SF259">
    <property type="entry name" value="OS08G0106900 PROTEIN"/>
    <property type="match status" value="1"/>
</dbReference>
<comment type="subcellular location">
    <subcellularLocation>
        <location evidence="2">Nucleus</location>
    </subcellularLocation>
</comment>
<keyword evidence="4" id="KW-0540">Nuclease</keyword>
<dbReference type="GO" id="GO:0016787">
    <property type="term" value="F:hydrolase activity"/>
    <property type="evidence" value="ECO:0007669"/>
    <property type="project" value="UniProtKB-KW"/>
</dbReference>
<keyword evidence="7" id="KW-0539">Nucleus</keyword>
<evidence type="ECO:0000313" key="11">
    <source>
        <dbReference type="Proteomes" id="UP000236161"/>
    </source>
</evidence>
<dbReference type="GO" id="GO:0004518">
    <property type="term" value="F:nuclease activity"/>
    <property type="evidence" value="ECO:0007669"/>
    <property type="project" value="UniProtKB-KW"/>
</dbReference>
<dbReference type="STRING" id="1088818.A0A2I0BAL2"/>
<reference evidence="10 11" key="1">
    <citation type="journal article" date="2017" name="Nature">
        <title>The Apostasia genome and the evolution of orchids.</title>
        <authorList>
            <person name="Zhang G.Q."/>
            <person name="Liu K.W."/>
            <person name="Li Z."/>
            <person name="Lohaus R."/>
            <person name="Hsiao Y.Y."/>
            <person name="Niu S.C."/>
            <person name="Wang J.Y."/>
            <person name="Lin Y.C."/>
            <person name="Xu Q."/>
            <person name="Chen L.J."/>
            <person name="Yoshida K."/>
            <person name="Fujiwara S."/>
            <person name="Wang Z.W."/>
            <person name="Zhang Y.Q."/>
            <person name="Mitsuda N."/>
            <person name="Wang M."/>
            <person name="Liu G.H."/>
            <person name="Pecoraro L."/>
            <person name="Huang H.X."/>
            <person name="Xiao X.J."/>
            <person name="Lin M."/>
            <person name="Wu X.Y."/>
            <person name="Wu W.L."/>
            <person name="Chen Y.Y."/>
            <person name="Chang S.B."/>
            <person name="Sakamoto S."/>
            <person name="Ohme-Takagi M."/>
            <person name="Yagi M."/>
            <person name="Zeng S.J."/>
            <person name="Shen C.Y."/>
            <person name="Yeh C.M."/>
            <person name="Luo Y.B."/>
            <person name="Tsai W.C."/>
            <person name="Van de Peer Y."/>
            <person name="Liu Z.J."/>
        </authorList>
    </citation>
    <scope>NUCLEOTIDE SEQUENCE [LARGE SCALE GENOMIC DNA]</scope>
    <source>
        <strain evidence="11">cv. Shenzhen</strain>
        <tissue evidence="10">Stem</tissue>
    </source>
</reference>
<name>A0A2I0BAL2_9ASPA</name>
<evidence type="ECO:0008006" key="12">
    <source>
        <dbReference type="Google" id="ProtNLM"/>
    </source>
</evidence>
<evidence type="ECO:0000256" key="1">
    <source>
        <dbReference type="ARBA" id="ARBA00001968"/>
    </source>
</evidence>
<dbReference type="GO" id="GO:0005634">
    <property type="term" value="C:nucleus"/>
    <property type="evidence" value="ECO:0007669"/>
    <property type="project" value="UniProtKB-SubCell"/>
</dbReference>
<evidence type="ECO:0000259" key="8">
    <source>
        <dbReference type="Pfam" id="PF13359"/>
    </source>
</evidence>
<feature type="domain" description="DUF8040" evidence="9">
    <location>
        <begin position="4"/>
        <end position="96"/>
    </location>
</feature>
<evidence type="ECO:0000256" key="6">
    <source>
        <dbReference type="ARBA" id="ARBA00022801"/>
    </source>
</evidence>
<accession>A0A2I0BAL2</accession>
<dbReference type="OrthoDB" id="783321at2759"/>
<proteinExistence type="inferred from homology"/>
<dbReference type="Proteomes" id="UP000236161">
    <property type="component" value="Unassembled WGS sequence"/>
</dbReference>
<dbReference type="InterPro" id="IPR045249">
    <property type="entry name" value="HARBI1-like"/>
</dbReference>
<keyword evidence="5" id="KW-0479">Metal-binding</keyword>
<dbReference type="AlphaFoldDB" id="A0A2I0BAL2"/>
<protein>
    <recommendedName>
        <fullName evidence="12">DDE Tnp4 domain-containing protein</fullName>
    </recommendedName>
</protein>
<keyword evidence="6" id="KW-0378">Hydrolase</keyword>
<gene>
    <name evidence="10" type="ORF">AXF42_Ash011445</name>
</gene>
<evidence type="ECO:0000256" key="3">
    <source>
        <dbReference type="ARBA" id="ARBA00006958"/>
    </source>
</evidence>
<keyword evidence="11" id="KW-1185">Reference proteome</keyword>
<dbReference type="InterPro" id="IPR027806">
    <property type="entry name" value="HARBI1_dom"/>
</dbReference>
<evidence type="ECO:0000256" key="4">
    <source>
        <dbReference type="ARBA" id="ARBA00022722"/>
    </source>
</evidence>
<evidence type="ECO:0000256" key="5">
    <source>
        <dbReference type="ARBA" id="ARBA00022723"/>
    </source>
</evidence>
<dbReference type="PANTHER" id="PTHR22930">
    <property type="match status" value="1"/>
</dbReference>
<feature type="domain" description="DDE Tnp4" evidence="8">
    <location>
        <begin position="134"/>
        <end position="190"/>
    </location>
</feature>
<dbReference type="EMBL" id="KZ451899">
    <property type="protein sequence ID" value="PKA64843.1"/>
    <property type="molecule type" value="Genomic_DNA"/>
</dbReference>
<evidence type="ECO:0000259" key="9">
    <source>
        <dbReference type="Pfam" id="PF26138"/>
    </source>
</evidence>
<comment type="cofactor">
    <cofactor evidence="1">
        <name>a divalent metal cation</name>
        <dbReference type="ChEBI" id="CHEBI:60240"/>
    </cofactor>
</comment>